<evidence type="ECO:0000313" key="2">
    <source>
        <dbReference type="EMBL" id="MXR36327.1"/>
    </source>
</evidence>
<organism evidence="2 3">
    <name type="scientific">Craterilacuibacter sinensis</name>
    <dbReference type="NCBI Taxonomy" id="2686017"/>
    <lineage>
        <taxon>Bacteria</taxon>
        <taxon>Pseudomonadati</taxon>
        <taxon>Pseudomonadota</taxon>
        <taxon>Betaproteobacteria</taxon>
        <taxon>Neisseriales</taxon>
        <taxon>Neisseriaceae</taxon>
        <taxon>Craterilacuibacter</taxon>
    </lineage>
</organism>
<dbReference type="AlphaFoldDB" id="A0A845BHW9"/>
<proteinExistence type="predicted"/>
<feature type="transmembrane region" description="Helical" evidence="1">
    <location>
        <begin position="108"/>
        <end position="128"/>
    </location>
</feature>
<sequence>MSFMFRVCVLTVVLFFSVFVLTRLDSSQANWILQEHGPVEALSALLYLLAAGYLLWARPISWGTGWPAAFALLHLAVREAGLRSALLGGKGTELAYYLDPAVVWPLKIVALLVLGATLCTVLLLLRAVPALLRAFFHGDAAAWWLALAFAYGAFAQVFDNWHKLFGSGYFAWQSWFLPLEEFGELGMALALCFAVITWCSAPRTFSSETEARL</sequence>
<dbReference type="Proteomes" id="UP000467214">
    <property type="component" value="Unassembled WGS sequence"/>
</dbReference>
<gene>
    <name evidence="2" type="ORF">GQF02_04980</name>
</gene>
<comment type="caution">
    <text evidence="2">The sequence shown here is derived from an EMBL/GenBank/DDBJ whole genome shotgun (WGS) entry which is preliminary data.</text>
</comment>
<reference evidence="2 3" key="1">
    <citation type="submission" date="2019-12" db="EMBL/GenBank/DDBJ databases">
        <title>Neisseriaceae gen. nov. sp. Genome sequencing and assembly.</title>
        <authorList>
            <person name="Liu Z."/>
            <person name="Li A."/>
        </authorList>
    </citation>
    <scope>NUCLEOTIDE SEQUENCE [LARGE SCALE GENOMIC DNA]</scope>
    <source>
        <strain evidence="2 3">B2N2-7</strain>
    </source>
</reference>
<protein>
    <submittedName>
        <fullName evidence="2">Uncharacterized protein</fullName>
    </submittedName>
</protein>
<feature type="transmembrane region" description="Helical" evidence="1">
    <location>
        <begin position="39"/>
        <end position="56"/>
    </location>
</feature>
<dbReference type="RefSeq" id="WP_160795294.1">
    <property type="nucleotide sequence ID" value="NZ_WSSB01000003.1"/>
</dbReference>
<evidence type="ECO:0000313" key="3">
    <source>
        <dbReference type="Proteomes" id="UP000467214"/>
    </source>
</evidence>
<keyword evidence="1" id="KW-0472">Membrane</keyword>
<feature type="transmembrane region" description="Helical" evidence="1">
    <location>
        <begin position="68"/>
        <end position="88"/>
    </location>
</feature>
<accession>A0A845BHW9</accession>
<feature type="transmembrane region" description="Helical" evidence="1">
    <location>
        <begin position="185"/>
        <end position="205"/>
    </location>
</feature>
<feature type="transmembrane region" description="Helical" evidence="1">
    <location>
        <begin position="140"/>
        <end position="158"/>
    </location>
</feature>
<dbReference type="EMBL" id="WSSB01000003">
    <property type="protein sequence ID" value="MXR36327.1"/>
    <property type="molecule type" value="Genomic_DNA"/>
</dbReference>
<evidence type="ECO:0000256" key="1">
    <source>
        <dbReference type="SAM" id="Phobius"/>
    </source>
</evidence>
<keyword evidence="1" id="KW-1133">Transmembrane helix</keyword>
<name>A0A845BHW9_9NEIS</name>
<keyword evidence="3" id="KW-1185">Reference proteome</keyword>
<keyword evidence="1" id="KW-0812">Transmembrane</keyword>